<evidence type="ECO:0000313" key="2">
    <source>
        <dbReference type="EMBL" id="GAA0163552.1"/>
    </source>
</evidence>
<feature type="region of interest" description="Disordered" evidence="1">
    <location>
        <begin position="1"/>
        <end position="29"/>
    </location>
</feature>
<accession>A0AAV3QHK7</accession>
<reference evidence="2 3" key="1">
    <citation type="submission" date="2024-01" db="EMBL/GenBank/DDBJ databases">
        <title>The complete chloroplast genome sequence of Lithospermum erythrorhizon: insights into the phylogenetic relationship among Boraginaceae species and the maternal lineages of purple gromwells.</title>
        <authorList>
            <person name="Okada T."/>
            <person name="Watanabe K."/>
        </authorList>
    </citation>
    <scope>NUCLEOTIDE SEQUENCE [LARGE SCALE GENOMIC DNA]</scope>
</reference>
<evidence type="ECO:0000256" key="1">
    <source>
        <dbReference type="SAM" id="MobiDB-lite"/>
    </source>
</evidence>
<feature type="compositionally biased region" description="Basic and acidic residues" evidence="1">
    <location>
        <begin position="12"/>
        <end position="29"/>
    </location>
</feature>
<organism evidence="2 3">
    <name type="scientific">Lithospermum erythrorhizon</name>
    <name type="common">Purple gromwell</name>
    <name type="synonym">Lithospermum officinale var. erythrorhizon</name>
    <dbReference type="NCBI Taxonomy" id="34254"/>
    <lineage>
        <taxon>Eukaryota</taxon>
        <taxon>Viridiplantae</taxon>
        <taxon>Streptophyta</taxon>
        <taxon>Embryophyta</taxon>
        <taxon>Tracheophyta</taxon>
        <taxon>Spermatophyta</taxon>
        <taxon>Magnoliopsida</taxon>
        <taxon>eudicotyledons</taxon>
        <taxon>Gunneridae</taxon>
        <taxon>Pentapetalae</taxon>
        <taxon>asterids</taxon>
        <taxon>lamiids</taxon>
        <taxon>Boraginales</taxon>
        <taxon>Boraginaceae</taxon>
        <taxon>Boraginoideae</taxon>
        <taxon>Lithospermeae</taxon>
        <taxon>Lithospermum</taxon>
    </lineage>
</organism>
<dbReference type="Proteomes" id="UP001454036">
    <property type="component" value="Unassembled WGS sequence"/>
</dbReference>
<dbReference type="AlphaFoldDB" id="A0AAV3QHK7"/>
<gene>
    <name evidence="2" type="ORF">LIER_19388</name>
</gene>
<proteinExistence type="predicted"/>
<evidence type="ECO:0000313" key="3">
    <source>
        <dbReference type="Proteomes" id="UP001454036"/>
    </source>
</evidence>
<comment type="caution">
    <text evidence="2">The sequence shown here is derived from an EMBL/GenBank/DDBJ whole genome shotgun (WGS) entry which is preliminary data.</text>
</comment>
<dbReference type="EMBL" id="BAABME010004787">
    <property type="protein sequence ID" value="GAA0163552.1"/>
    <property type="molecule type" value="Genomic_DNA"/>
</dbReference>
<keyword evidence="3" id="KW-1185">Reference proteome</keyword>
<protein>
    <submittedName>
        <fullName evidence="2">Uncharacterized protein</fullName>
    </submittedName>
</protein>
<feature type="compositionally biased region" description="Basic residues" evidence="1">
    <location>
        <begin position="1"/>
        <end position="11"/>
    </location>
</feature>
<sequence length="240" mass="26534">MLVHRGRRTQFRRREERKERDFRCGDEDGGYRSDYQRRTMDLGAENNENVRAYGTVMGGDGVHGGGEWSGKQLDKEVGMTVGVGGQDYDNYTKVGVRGNSSEAVENSVRKISGDKTNVMDKLDQGEGIIQAYKGGGKGLHEIQLITEDLIEVEVKCRRLTKRGLTVEKEAPSSRGGDTKLVGEGLEKADSRGKRRKQGGDEGEWSNYIQSGFGSKEFEDEMGGLFHVRIAGKGVPRGVKK</sequence>
<feature type="region of interest" description="Disordered" evidence="1">
    <location>
        <begin position="166"/>
        <end position="207"/>
    </location>
</feature>
<name>A0AAV3QHK7_LITER</name>